<evidence type="ECO:0000256" key="15">
    <source>
        <dbReference type="ARBA" id="ARBA00023012"/>
    </source>
</evidence>
<keyword evidence="10 18" id="KW-0812">Transmembrane</keyword>
<evidence type="ECO:0000256" key="7">
    <source>
        <dbReference type="ARBA" id="ARBA00022553"/>
    </source>
</evidence>
<evidence type="ECO:0000256" key="4">
    <source>
        <dbReference type="ARBA" id="ARBA00019665"/>
    </source>
</evidence>
<dbReference type="EC" id="2.7.13.3" evidence="3"/>
<evidence type="ECO:0000256" key="8">
    <source>
        <dbReference type="ARBA" id="ARBA00022592"/>
    </source>
</evidence>
<dbReference type="PROSITE" id="PS50109">
    <property type="entry name" value="HIS_KIN"/>
    <property type="match status" value="1"/>
</dbReference>
<reference evidence="20 21" key="1">
    <citation type="journal article" date="2018" name="Int. J. Syst. Evol. Microbiol.">
        <title>Mesosutterella multiformis gen. nov., sp. nov., a member of the family Sutterellaceae and Sutterella megalosphaeroides sp. nov., isolated from human faeces.</title>
        <authorList>
            <person name="Sakamoto M."/>
            <person name="Ikeyama N."/>
            <person name="Kunihiro T."/>
            <person name="Iino T."/>
            <person name="Yuki M."/>
            <person name="Ohkuma M."/>
        </authorList>
    </citation>
    <scope>NUCLEOTIDE SEQUENCE [LARGE SCALE GENOMIC DNA]</scope>
    <source>
        <strain evidence="20 21">6FBBBH3</strain>
    </source>
</reference>
<keyword evidence="13" id="KW-0067">ATP-binding</keyword>
<dbReference type="GO" id="GO:0004721">
    <property type="term" value="F:phosphoprotein phosphatase activity"/>
    <property type="evidence" value="ECO:0007669"/>
    <property type="project" value="TreeGrafter"/>
</dbReference>
<dbReference type="SMART" id="SM00387">
    <property type="entry name" value="HATPase_c"/>
    <property type="match status" value="1"/>
</dbReference>
<dbReference type="Gene3D" id="1.10.287.130">
    <property type="match status" value="1"/>
</dbReference>
<evidence type="ECO:0000256" key="9">
    <source>
        <dbReference type="ARBA" id="ARBA00022679"/>
    </source>
</evidence>
<dbReference type="NCBIfam" id="TIGR02966">
    <property type="entry name" value="phoR_proteo"/>
    <property type="match status" value="1"/>
</dbReference>
<keyword evidence="8" id="KW-0592">Phosphate transport</keyword>
<evidence type="ECO:0000256" key="10">
    <source>
        <dbReference type="ARBA" id="ARBA00022692"/>
    </source>
</evidence>
<dbReference type="GO" id="GO:0000155">
    <property type="term" value="F:phosphorelay sensor kinase activity"/>
    <property type="evidence" value="ECO:0007669"/>
    <property type="project" value="InterPro"/>
</dbReference>
<keyword evidence="16 18" id="KW-0472">Membrane</keyword>
<dbReference type="SUPFAM" id="SSF55785">
    <property type="entry name" value="PYP-like sensor domain (PAS domain)"/>
    <property type="match status" value="1"/>
</dbReference>
<comment type="catalytic activity">
    <reaction evidence="1">
        <text>ATP + protein L-histidine = ADP + protein N-phospho-L-histidine.</text>
        <dbReference type="EC" id="2.7.13.3"/>
    </reaction>
</comment>
<keyword evidence="5" id="KW-0813">Transport</keyword>
<dbReference type="InterPro" id="IPR003594">
    <property type="entry name" value="HATPase_dom"/>
</dbReference>
<keyword evidence="11" id="KW-0547">Nucleotide-binding</keyword>
<feature type="transmembrane region" description="Helical" evidence="18">
    <location>
        <begin position="31"/>
        <end position="52"/>
    </location>
</feature>
<keyword evidence="6" id="KW-1003">Cell membrane</keyword>
<organism evidence="20 21">
    <name type="scientific">Sutterella megalosphaeroides</name>
    <dbReference type="NCBI Taxonomy" id="2494234"/>
    <lineage>
        <taxon>Bacteria</taxon>
        <taxon>Pseudomonadati</taxon>
        <taxon>Pseudomonadota</taxon>
        <taxon>Betaproteobacteria</taxon>
        <taxon>Burkholderiales</taxon>
        <taxon>Sutterellaceae</taxon>
        <taxon>Sutterella</taxon>
    </lineage>
</organism>
<dbReference type="FunFam" id="3.30.565.10:FF:000006">
    <property type="entry name" value="Sensor histidine kinase WalK"/>
    <property type="match status" value="1"/>
</dbReference>
<evidence type="ECO:0000256" key="14">
    <source>
        <dbReference type="ARBA" id="ARBA00022989"/>
    </source>
</evidence>
<keyword evidence="14 18" id="KW-1133">Transmembrane helix</keyword>
<dbReference type="Proteomes" id="UP000271003">
    <property type="component" value="Chromosome"/>
</dbReference>
<feature type="transmembrane region" description="Helical" evidence="18">
    <location>
        <begin position="58"/>
        <end position="76"/>
    </location>
</feature>
<dbReference type="RefSeq" id="WP_232008785.1">
    <property type="nucleotide sequence ID" value="NZ_AP018786.1"/>
</dbReference>
<comment type="function">
    <text evidence="17">Member of the two-component regulatory system PhoR/PhoB involved in the phosphate regulon genes expression. PhoR may function as a membrane-associated protein kinase that phosphorylates PhoB in response to environmental signals.</text>
</comment>
<evidence type="ECO:0000259" key="19">
    <source>
        <dbReference type="PROSITE" id="PS50109"/>
    </source>
</evidence>
<dbReference type="Pfam" id="PF00512">
    <property type="entry name" value="HisKA"/>
    <property type="match status" value="1"/>
</dbReference>
<evidence type="ECO:0000313" key="21">
    <source>
        <dbReference type="Proteomes" id="UP000271003"/>
    </source>
</evidence>
<evidence type="ECO:0000256" key="1">
    <source>
        <dbReference type="ARBA" id="ARBA00000085"/>
    </source>
</evidence>
<dbReference type="FunFam" id="1.10.287.130:FF:000001">
    <property type="entry name" value="Two-component sensor histidine kinase"/>
    <property type="match status" value="1"/>
</dbReference>
<dbReference type="EMBL" id="AP018786">
    <property type="protein sequence ID" value="BBF24075.1"/>
    <property type="molecule type" value="Genomic_DNA"/>
</dbReference>
<evidence type="ECO:0000256" key="2">
    <source>
        <dbReference type="ARBA" id="ARBA00004429"/>
    </source>
</evidence>
<evidence type="ECO:0000256" key="16">
    <source>
        <dbReference type="ARBA" id="ARBA00023136"/>
    </source>
</evidence>
<dbReference type="InterPro" id="IPR036097">
    <property type="entry name" value="HisK_dim/P_sf"/>
</dbReference>
<dbReference type="InterPro" id="IPR000014">
    <property type="entry name" value="PAS"/>
</dbReference>
<keyword evidence="21" id="KW-1185">Reference proteome</keyword>
<dbReference type="Pfam" id="PF02518">
    <property type="entry name" value="HATPase_c"/>
    <property type="match status" value="1"/>
</dbReference>
<dbReference type="GO" id="GO:0016036">
    <property type="term" value="P:cellular response to phosphate starvation"/>
    <property type="evidence" value="ECO:0007669"/>
    <property type="project" value="TreeGrafter"/>
</dbReference>
<dbReference type="InterPro" id="IPR005467">
    <property type="entry name" value="His_kinase_dom"/>
</dbReference>
<accession>A0A2Z6IBV7</accession>
<evidence type="ECO:0000313" key="20">
    <source>
        <dbReference type="EMBL" id="BBF24075.1"/>
    </source>
</evidence>
<keyword evidence="7" id="KW-0597">Phosphoprotein</keyword>
<evidence type="ECO:0000256" key="3">
    <source>
        <dbReference type="ARBA" id="ARBA00012438"/>
    </source>
</evidence>
<keyword evidence="15" id="KW-0902">Two-component regulatory system</keyword>
<dbReference type="Gene3D" id="3.30.450.20">
    <property type="entry name" value="PAS domain"/>
    <property type="match status" value="1"/>
</dbReference>
<comment type="subcellular location">
    <subcellularLocation>
        <location evidence="2">Cell inner membrane</location>
        <topology evidence="2">Multi-pass membrane protein</topology>
    </subcellularLocation>
</comment>
<dbReference type="CDD" id="cd00130">
    <property type="entry name" value="PAS"/>
    <property type="match status" value="1"/>
</dbReference>
<evidence type="ECO:0000256" key="13">
    <source>
        <dbReference type="ARBA" id="ARBA00022840"/>
    </source>
</evidence>
<dbReference type="SUPFAM" id="SSF55874">
    <property type="entry name" value="ATPase domain of HSP90 chaperone/DNA topoisomerase II/histidine kinase"/>
    <property type="match status" value="1"/>
</dbReference>
<evidence type="ECO:0000256" key="12">
    <source>
        <dbReference type="ARBA" id="ARBA00022777"/>
    </source>
</evidence>
<dbReference type="CDD" id="cd00082">
    <property type="entry name" value="HisKA"/>
    <property type="match status" value="1"/>
</dbReference>
<dbReference type="KEGG" id="sutt:SUTMEG_19660"/>
<dbReference type="AlphaFoldDB" id="A0A2Z6IBV7"/>
<dbReference type="GO" id="GO:0006817">
    <property type="term" value="P:phosphate ion transport"/>
    <property type="evidence" value="ECO:0007669"/>
    <property type="project" value="UniProtKB-KW"/>
</dbReference>
<dbReference type="InterPro" id="IPR014310">
    <property type="entry name" value="Sig_transdc_His_kinase_PhoR"/>
</dbReference>
<dbReference type="InterPro" id="IPR035965">
    <property type="entry name" value="PAS-like_dom_sf"/>
</dbReference>
<dbReference type="PRINTS" id="PR00344">
    <property type="entry name" value="BCTRLSENSOR"/>
</dbReference>
<evidence type="ECO:0000256" key="11">
    <source>
        <dbReference type="ARBA" id="ARBA00022741"/>
    </source>
</evidence>
<dbReference type="SUPFAM" id="SSF47384">
    <property type="entry name" value="Homodimeric domain of signal transducing histidine kinase"/>
    <property type="match status" value="1"/>
</dbReference>
<dbReference type="GO" id="GO:0005886">
    <property type="term" value="C:plasma membrane"/>
    <property type="evidence" value="ECO:0007669"/>
    <property type="project" value="UniProtKB-SubCell"/>
</dbReference>
<feature type="domain" description="Histidine kinase" evidence="19">
    <location>
        <begin position="207"/>
        <end position="424"/>
    </location>
</feature>
<proteinExistence type="predicted"/>
<name>A0A2Z6IBV7_9BURK</name>
<dbReference type="PANTHER" id="PTHR45453">
    <property type="entry name" value="PHOSPHATE REGULON SENSOR PROTEIN PHOR"/>
    <property type="match status" value="1"/>
</dbReference>
<gene>
    <name evidence="20" type="ORF">SUTMEG_19660</name>
</gene>
<dbReference type="InterPro" id="IPR003661">
    <property type="entry name" value="HisK_dim/P_dom"/>
</dbReference>
<evidence type="ECO:0000256" key="5">
    <source>
        <dbReference type="ARBA" id="ARBA00022448"/>
    </source>
</evidence>
<sequence length="429" mass="48043">MSHLTQEPNPNGYGMSLPDRRVDIELMRSRGFALIGGFCVLAAAAIAVGLAGSLDAALLLWGAGTTILLLLTVLMWRELVHEDERKARRIRDRDFRYRQTLALLPEGVVILRDDNQIEWLNDMALRHLGFTPDVVGKPLFDVLHDERLRQWMLTRDYKAPFVTEPEGTNFILEVAAVAPDARHTMIVTRDVTEGRRLEEVRRDFVANVSHELRTPLTVISGFLDLEKDDDGANREVLAYHRSLMREQTKRMRMLLDDLLTLSRLENEDEGSTDEPDVVAMPKLVEDVVREGKALSMGKHDFLVEIEDVSLVGFADELRSAAMNLVSNAVRYTPEGGSITVRWGRYGTGSCFSVTDTGIGIDAKHIPRLTERFYRVDKGRSRATGGTGLGLAIVKHILRHNGGTLAIESTPGKGSTFSMRFPEARTFSKF</sequence>
<dbReference type="Gene3D" id="3.30.565.10">
    <property type="entry name" value="Histidine kinase-like ATPase, C-terminal domain"/>
    <property type="match status" value="1"/>
</dbReference>
<dbReference type="PANTHER" id="PTHR45453:SF1">
    <property type="entry name" value="PHOSPHATE REGULON SENSOR PROTEIN PHOR"/>
    <property type="match status" value="1"/>
</dbReference>
<evidence type="ECO:0000256" key="6">
    <source>
        <dbReference type="ARBA" id="ARBA00022475"/>
    </source>
</evidence>
<dbReference type="InterPro" id="IPR004358">
    <property type="entry name" value="Sig_transdc_His_kin-like_C"/>
</dbReference>
<dbReference type="InterPro" id="IPR036890">
    <property type="entry name" value="HATPase_C_sf"/>
</dbReference>
<dbReference type="GO" id="GO:0005524">
    <property type="term" value="F:ATP binding"/>
    <property type="evidence" value="ECO:0007669"/>
    <property type="project" value="UniProtKB-KW"/>
</dbReference>
<evidence type="ECO:0000256" key="17">
    <source>
        <dbReference type="ARBA" id="ARBA00025207"/>
    </source>
</evidence>
<dbReference type="InterPro" id="IPR050351">
    <property type="entry name" value="BphY/WalK/GraS-like"/>
</dbReference>
<dbReference type="SMART" id="SM00388">
    <property type="entry name" value="HisKA"/>
    <property type="match status" value="1"/>
</dbReference>
<keyword evidence="12" id="KW-0418">Kinase</keyword>
<protein>
    <recommendedName>
        <fullName evidence="4">Phosphate regulon sensor protein PhoR</fullName>
        <ecNumber evidence="3">2.7.13.3</ecNumber>
    </recommendedName>
</protein>
<dbReference type="Pfam" id="PF13188">
    <property type="entry name" value="PAS_8"/>
    <property type="match status" value="1"/>
</dbReference>
<evidence type="ECO:0000256" key="18">
    <source>
        <dbReference type="SAM" id="Phobius"/>
    </source>
</evidence>
<keyword evidence="9" id="KW-0808">Transferase</keyword>